<reference evidence="1" key="1">
    <citation type="journal article" date="2023" name="G3 (Bethesda)">
        <title>A reference genome for the long-term kleptoplast-retaining sea slug Elysia crispata morphotype clarki.</title>
        <authorList>
            <person name="Eastman K.E."/>
            <person name="Pendleton A.L."/>
            <person name="Shaikh M.A."/>
            <person name="Suttiyut T."/>
            <person name="Ogas R."/>
            <person name="Tomko P."/>
            <person name="Gavelis G."/>
            <person name="Widhalm J.R."/>
            <person name="Wisecaver J.H."/>
        </authorList>
    </citation>
    <scope>NUCLEOTIDE SEQUENCE</scope>
    <source>
        <strain evidence="1">ECLA1</strain>
    </source>
</reference>
<dbReference type="Proteomes" id="UP001283361">
    <property type="component" value="Unassembled WGS sequence"/>
</dbReference>
<evidence type="ECO:0000313" key="1">
    <source>
        <dbReference type="EMBL" id="KAK3779466.1"/>
    </source>
</evidence>
<gene>
    <name evidence="1" type="ORF">RRG08_045212</name>
</gene>
<keyword evidence="2" id="KW-1185">Reference proteome</keyword>
<name>A0AAE1A2J2_9GAST</name>
<organism evidence="1 2">
    <name type="scientific">Elysia crispata</name>
    <name type="common">lettuce slug</name>
    <dbReference type="NCBI Taxonomy" id="231223"/>
    <lineage>
        <taxon>Eukaryota</taxon>
        <taxon>Metazoa</taxon>
        <taxon>Spiralia</taxon>
        <taxon>Lophotrochozoa</taxon>
        <taxon>Mollusca</taxon>
        <taxon>Gastropoda</taxon>
        <taxon>Heterobranchia</taxon>
        <taxon>Euthyneura</taxon>
        <taxon>Panpulmonata</taxon>
        <taxon>Sacoglossa</taxon>
        <taxon>Placobranchoidea</taxon>
        <taxon>Plakobranchidae</taxon>
        <taxon>Elysia</taxon>
    </lineage>
</organism>
<accession>A0AAE1A2J2</accession>
<evidence type="ECO:0000313" key="2">
    <source>
        <dbReference type="Proteomes" id="UP001283361"/>
    </source>
</evidence>
<sequence>MDLRVSTRAISGPPDLHKRLSGKMETQFSTTSSCDVSCSPLFSSVCPTLDLLLVYFKRSLILLGALFTSLVRSGCCFWPPNKTGVERGMAY</sequence>
<dbReference type="EMBL" id="JAWDGP010002824">
    <property type="protein sequence ID" value="KAK3779466.1"/>
    <property type="molecule type" value="Genomic_DNA"/>
</dbReference>
<proteinExistence type="predicted"/>
<protein>
    <submittedName>
        <fullName evidence="1">Uncharacterized protein</fullName>
    </submittedName>
</protein>
<comment type="caution">
    <text evidence="1">The sequence shown here is derived from an EMBL/GenBank/DDBJ whole genome shotgun (WGS) entry which is preliminary data.</text>
</comment>
<dbReference type="AlphaFoldDB" id="A0AAE1A2J2"/>